<feature type="domain" description="ABC transporter" evidence="9">
    <location>
        <begin position="331"/>
        <end position="535"/>
    </location>
</feature>
<dbReference type="SUPFAM" id="SSF90123">
    <property type="entry name" value="ABC transporter transmembrane region"/>
    <property type="match status" value="1"/>
</dbReference>
<dbReference type="InterPro" id="IPR003439">
    <property type="entry name" value="ABC_transporter-like_ATP-bd"/>
</dbReference>
<dbReference type="PROSITE" id="PS00211">
    <property type="entry name" value="ABC_TRANSPORTER_1"/>
    <property type="match status" value="1"/>
</dbReference>
<dbReference type="RefSeq" id="WP_280102157.1">
    <property type="nucleotide sequence ID" value="NZ_CP122979.1"/>
</dbReference>
<dbReference type="EMBL" id="CP122979">
    <property type="protein sequence ID" value="WGI36854.1"/>
    <property type="molecule type" value="Genomic_DNA"/>
</dbReference>
<dbReference type="InterPro" id="IPR036640">
    <property type="entry name" value="ABC1_TM_sf"/>
</dbReference>
<dbReference type="GO" id="GO:0005524">
    <property type="term" value="F:ATP binding"/>
    <property type="evidence" value="ECO:0007669"/>
    <property type="project" value="UniProtKB-KW"/>
</dbReference>
<keyword evidence="5 11" id="KW-0067">ATP-binding</keyword>
<evidence type="ECO:0000256" key="8">
    <source>
        <dbReference type="SAM" id="Phobius"/>
    </source>
</evidence>
<dbReference type="InterPro" id="IPR017871">
    <property type="entry name" value="ABC_transporter-like_CS"/>
</dbReference>
<evidence type="ECO:0000256" key="1">
    <source>
        <dbReference type="ARBA" id="ARBA00004651"/>
    </source>
</evidence>
<gene>
    <name evidence="11" type="ORF">QEG99_01045</name>
</gene>
<evidence type="ECO:0000256" key="5">
    <source>
        <dbReference type="ARBA" id="ARBA00022840"/>
    </source>
</evidence>
<keyword evidence="7 8" id="KW-0472">Membrane</keyword>
<accession>A0ABY8LUE6</accession>
<keyword evidence="3 8" id="KW-0812">Transmembrane</keyword>
<comment type="similarity">
    <text evidence="2">Belongs to the ABC transporter superfamily.</text>
</comment>
<evidence type="ECO:0000313" key="12">
    <source>
        <dbReference type="Proteomes" id="UP001179842"/>
    </source>
</evidence>
<evidence type="ECO:0000256" key="3">
    <source>
        <dbReference type="ARBA" id="ARBA00022692"/>
    </source>
</evidence>
<evidence type="ECO:0000256" key="4">
    <source>
        <dbReference type="ARBA" id="ARBA00022741"/>
    </source>
</evidence>
<keyword evidence="6 8" id="KW-1133">Transmembrane helix</keyword>
<evidence type="ECO:0000256" key="7">
    <source>
        <dbReference type="ARBA" id="ARBA00023136"/>
    </source>
</evidence>
<organism evidence="11 12">
    <name type="scientific">Mesomycoplasma lagogenitalium</name>
    <dbReference type="NCBI Taxonomy" id="171286"/>
    <lineage>
        <taxon>Bacteria</taxon>
        <taxon>Bacillati</taxon>
        <taxon>Mycoplasmatota</taxon>
        <taxon>Mycoplasmoidales</taxon>
        <taxon>Metamycoplasmataceae</taxon>
        <taxon>Mesomycoplasma</taxon>
    </lineage>
</organism>
<dbReference type="SUPFAM" id="SSF52540">
    <property type="entry name" value="P-loop containing nucleoside triphosphate hydrolases"/>
    <property type="match status" value="1"/>
</dbReference>
<reference evidence="11" key="1">
    <citation type="submission" date="2023-04" db="EMBL/GenBank/DDBJ databases">
        <title>Completed genome of Mycoplasma lagogenitalium type strain 12MS.</title>
        <authorList>
            <person name="Spergser J."/>
        </authorList>
    </citation>
    <scope>NUCLEOTIDE SEQUENCE</scope>
    <source>
        <strain evidence="11">12MS</strain>
    </source>
</reference>
<dbReference type="Gene3D" id="3.40.50.300">
    <property type="entry name" value="P-loop containing nucleotide triphosphate hydrolases"/>
    <property type="match status" value="1"/>
</dbReference>
<feature type="transmembrane region" description="Helical" evidence="8">
    <location>
        <begin position="12"/>
        <end position="41"/>
    </location>
</feature>
<evidence type="ECO:0000256" key="6">
    <source>
        <dbReference type="ARBA" id="ARBA00022989"/>
    </source>
</evidence>
<sequence length="537" mass="62615">MKLIFKSSFSTSIFLLLFKILISLLPFAIIILTGIAIDVLIKEKTISNIEPFYGFLIIIAIVCFTYILDLINNYFYYSLSNKMQILFAKNIANNLVKQYKESTFKGIKSYNSSEFFTNVFQNSNNYFTSIFDNFSNIISSSLILTISLITLAIDSWMALVILLVALILVLIPNIISFKKTEQYQLELQEKFAKLLEKTDNLLNGYSRLYYANKEHLLEKFLATYIYDFHKTNYLKNRLETVNSFFSSGILKAIEYGGTLVLGILILKGDYGISLSSLFIFRNILNEKFSNELTLVFSSFRVYLASKKLVNAFDLKLEKETKESIDLEFNTIEIKNLNYKTSEKIIFNNFNYKFEKGKKYLIIGHSGSGKSTLLKLILNELENYEGTIEIDQLNIKNIDYKQLKSNLCYLDSQNFVFDDNIKNNLSLWENDETKIDKILKFIEFDKELEKEIIDYNFDSYNQLSLGQKQRLAFARLLFYEKDFLLLDESFSNLNKKLSNNLLNKLIDSDKTIIYVSHHIDEQEQQLFDYVINLDKLNK</sequence>
<evidence type="ECO:0000259" key="10">
    <source>
        <dbReference type="PROSITE" id="PS50929"/>
    </source>
</evidence>
<name>A0ABY8LUE6_9BACT</name>
<dbReference type="InterPro" id="IPR003593">
    <property type="entry name" value="AAA+_ATPase"/>
</dbReference>
<evidence type="ECO:0000256" key="2">
    <source>
        <dbReference type="ARBA" id="ARBA00005417"/>
    </source>
</evidence>
<keyword evidence="12" id="KW-1185">Reference proteome</keyword>
<dbReference type="SMART" id="SM00382">
    <property type="entry name" value="AAA"/>
    <property type="match status" value="1"/>
</dbReference>
<feature type="transmembrane region" description="Helical" evidence="8">
    <location>
        <begin position="53"/>
        <end position="76"/>
    </location>
</feature>
<dbReference type="InterPro" id="IPR011527">
    <property type="entry name" value="ABC1_TM_dom"/>
</dbReference>
<feature type="domain" description="ABC transmembrane type-1" evidence="10">
    <location>
        <begin position="13"/>
        <end position="280"/>
    </location>
</feature>
<dbReference type="Pfam" id="PF00005">
    <property type="entry name" value="ABC_tran"/>
    <property type="match status" value="1"/>
</dbReference>
<dbReference type="Proteomes" id="UP001179842">
    <property type="component" value="Chromosome"/>
</dbReference>
<keyword evidence="4" id="KW-0547">Nucleotide-binding</keyword>
<dbReference type="InterPro" id="IPR039421">
    <property type="entry name" value="Type_1_exporter"/>
</dbReference>
<evidence type="ECO:0000259" key="9">
    <source>
        <dbReference type="PROSITE" id="PS50893"/>
    </source>
</evidence>
<dbReference type="PANTHER" id="PTHR24221">
    <property type="entry name" value="ATP-BINDING CASSETTE SUB-FAMILY B"/>
    <property type="match status" value="1"/>
</dbReference>
<dbReference type="InterPro" id="IPR027417">
    <property type="entry name" value="P-loop_NTPase"/>
</dbReference>
<feature type="transmembrane region" description="Helical" evidence="8">
    <location>
        <begin position="130"/>
        <end position="150"/>
    </location>
</feature>
<dbReference type="PANTHER" id="PTHR24221:SF654">
    <property type="entry name" value="ATP-BINDING CASSETTE SUB-FAMILY B MEMBER 6"/>
    <property type="match status" value="1"/>
</dbReference>
<comment type="subcellular location">
    <subcellularLocation>
        <location evidence="1">Cell membrane</location>
        <topology evidence="1">Multi-pass membrane protein</topology>
    </subcellularLocation>
</comment>
<dbReference type="PROSITE" id="PS50929">
    <property type="entry name" value="ABC_TM1F"/>
    <property type="match status" value="1"/>
</dbReference>
<proteinExistence type="inferred from homology"/>
<dbReference type="Gene3D" id="1.20.1560.10">
    <property type="entry name" value="ABC transporter type 1, transmembrane domain"/>
    <property type="match status" value="1"/>
</dbReference>
<evidence type="ECO:0000313" key="11">
    <source>
        <dbReference type="EMBL" id="WGI36854.1"/>
    </source>
</evidence>
<protein>
    <submittedName>
        <fullName evidence="11">ABC transporter ATP-binding protein</fullName>
    </submittedName>
</protein>
<feature type="transmembrane region" description="Helical" evidence="8">
    <location>
        <begin position="156"/>
        <end position="175"/>
    </location>
</feature>
<dbReference type="PROSITE" id="PS50893">
    <property type="entry name" value="ABC_TRANSPORTER_2"/>
    <property type="match status" value="1"/>
</dbReference>